<feature type="transmembrane region" description="Helical" evidence="7">
    <location>
        <begin position="139"/>
        <end position="162"/>
    </location>
</feature>
<feature type="transmembrane region" description="Helical" evidence="7">
    <location>
        <begin position="403"/>
        <end position="428"/>
    </location>
</feature>
<evidence type="ECO:0000313" key="10">
    <source>
        <dbReference type="Proteomes" id="UP000249185"/>
    </source>
</evidence>
<evidence type="ECO:0000256" key="2">
    <source>
        <dbReference type="ARBA" id="ARBA00022475"/>
    </source>
</evidence>
<feature type="domain" description="TRAP C4-dicarboxylate transport system permease DctM subunit" evidence="8">
    <location>
        <begin position="7"/>
        <end position="418"/>
    </location>
</feature>
<feature type="transmembrane region" description="Helical" evidence="7">
    <location>
        <begin position="274"/>
        <end position="296"/>
    </location>
</feature>
<organism evidence="9 10">
    <name type="scientific">Rhodovulum sulfidophilum</name>
    <name type="common">Rhodobacter sulfidophilus</name>
    <dbReference type="NCBI Taxonomy" id="35806"/>
    <lineage>
        <taxon>Bacteria</taxon>
        <taxon>Pseudomonadati</taxon>
        <taxon>Pseudomonadota</taxon>
        <taxon>Alphaproteobacteria</taxon>
        <taxon>Rhodobacterales</taxon>
        <taxon>Paracoccaceae</taxon>
        <taxon>Rhodovulum</taxon>
    </lineage>
</organism>
<dbReference type="PANTHER" id="PTHR33362:SF2">
    <property type="entry name" value="TRAP TRANSPORTER LARGE PERMEASE PROTEIN"/>
    <property type="match status" value="1"/>
</dbReference>
<dbReference type="PIRSF" id="PIRSF006066">
    <property type="entry name" value="HI0050"/>
    <property type="match status" value="1"/>
</dbReference>
<dbReference type="InterPro" id="IPR010656">
    <property type="entry name" value="DctM"/>
</dbReference>
<feature type="transmembrane region" description="Helical" evidence="7">
    <location>
        <begin position="358"/>
        <end position="383"/>
    </location>
</feature>
<evidence type="ECO:0000256" key="7">
    <source>
        <dbReference type="RuleBase" id="RU369079"/>
    </source>
</evidence>
<dbReference type="InterPro" id="IPR004681">
    <property type="entry name" value="TRAP_DctM"/>
</dbReference>
<keyword evidence="2" id="KW-1003">Cell membrane</keyword>
<comment type="caution">
    <text evidence="9">The sequence shown here is derived from an EMBL/GenBank/DDBJ whole genome shotgun (WGS) entry which is preliminary data.</text>
</comment>
<feature type="transmembrane region" description="Helical" evidence="7">
    <location>
        <begin position="6"/>
        <end position="38"/>
    </location>
</feature>
<sequence length="431" mass="45936">MVALTIFGIFLVLMVIGVPVIIALAVGTLAAMAQIGLADSFRTLYVFPLNILEGIDSPALLAIPFFILAGHLMTAIGLTDRIFALANNLVGHLRAGLAQVNVMCSLFFGGITGSAIADVAGIGNLVIKQMENRGYPTSFAAALTVASSVIGPTMWPSVPLLIYAFGAQVSVERMFLAGIGPGVVLVSALMVYNRLVARRYNVPLTPRPPARRIAGEFGRSGWALLAPLIIIGAIITGFASPVEAGVIACAYTLVLGIAYRSLSFARVHHAMTETVLLFSSVLMVIGVSAAMSWVLTYDQVPQKLAQGVLGLTDNKYVFLLIVIAFFLLIGTVLENIPAMVILIPIMMPLIDHFGIDRVHFGLIMVYGLLIGIVSPPVGVSLFIVTKIADISFDEVCRAIMPFLIPLILVLFIIAYFPAVVLFVPNLLLGAM</sequence>
<reference evidence="9 10" key="1">
    <citation type="submission" date="2017-08" db="EMBL/GenBank/DDBJ databases">
        <title>Infants hospitalized years apart are colonized by the same room-sourced microbial strains.</title>
        <authorList>
            <person name="Brooks B."/>
            <person name="Olm M.R."/>
            <person name="Firek B.A."/>
            <person name="Baker R."/>
            <person name="Thomas B.C."/>
            <person name="Morowitz M.J."/>
            <person name="Banfield J.F."/>
        </authorList>
    </citation>
    <scope>NUCLEOTIDE SEQUENCE [LARGE SCALE GENOMIC DNA]</scope>
    <source>
        <strain evidence="9">S2_005_002_R2_34</strain>
    </source>
</reference>
<proteinExistence type="inferred from homology"/>
<name>A0A2W5N9Z7_RHOSU</name>
<evidence type="ECO:0000313" key="9">
    <source>
        <dbReference type="EMBL" id="PZQ47555.1"/>
    </source>
</evidence>
<evidence type="ECO:0000259" key="8">
    <source>
        <dbReference type="Pfam" id="PF06808"/>
    </source>
</evidence>
<comment type="similarity">
    <text evidence="7">Belongs to the TRAP transporter large permease family.</text>
</comment>
<feature type="transmembrane region" description="Helical" evidence="7">
    <location>
        <begin position="316"/>
        <end position="346"/>
    </location>
</feature>
<comment type="subcellular location">
    <subcellularLocation>
        <location evidence="1 7">Cell inner membrane</location>
        <topology evidence="1 7">Multi-pass membrane protein</topology>
    </subcellularLocation>
</comment>
<dbReference type="EMBL" id="QFPW01000016">
    <property type="protein sequence ID" value="PZQ47555.1"/>
    <property type="molecule type" value="Genomic_DNA"/>
</dbReference>
<evidence type="ECO:0000256" key="4">
    <source>
        <dbReference type="ARBA" id="ARBA00022692"/>
    </source>
</evidence>
<feature type="transmembrane region" description="Helical" evidence="7">
    <location>
        <begin position="217"/>
        <end position="238"/>
    </location>
</feature>
<dbReference type="GO" id="GO:0022857">
    <property type="term" value="F:transmembrane transporter activity"/>
    <property type="evidence" value="ECO:0007669"/>
    <property type="project" value="UniProtKB-UniRule"/>
</dbReference>
<comment type="subunit">
    <text evidence="7">The complex comprises the extracytoplasmic solute receptor protein and the two transmembrane proteins.</text>
</comment>
<feature type="transmembrane region" description="Helical" evidence="7">
    <location>
        <begin position="98"/>
        <end position="127"/>
    </location>
</feature>
<keyword evidence="7" id="KW-0813">Transport</keyword>
<feature type="transmembrane region" description="Helical" evidence="7">
    <location>
        <begin position="244"/>
        <end position="262"/>
    </location>
</feature>
<keyword evidence="6 7" id="KW-0472">Membrane</keyword>
<dbReference type="GO" id="GO:0005886">
    <property type="term" value="C:plasma membrane"/>
    <property type="evidence" value="ECO:0007669"/>
    <property type="project" value="UniProtKB-SubCell"/>
</dbReference>
<evidence type="ECO:0000256" key="3">
    <source>
        <dbReference type="ARBA" id="ARBA00022519"/>
    </source>
</evidence>
<keyword evidence="3 7" id="KW-0997">Cell inner membrane</keyword>
<feature type="transmembrane region" description="Helical" evidence="7">
    <location>
        <begin position="174"/>
        <end position="196"/>
    </location>
</feature>
<comment type="function">
    <text evidence="7">Part of the tripartite ATP-independent periplasmic (TRAP) transport system.</text>
</comment>
<dbReference type="AlphaFoldDB" id="A0A2W5N9Z7"/>
<accession>A0A2W5N9Z7</accession>
<keyword evidence="4 7" id="KW-0812">Transmembrane</keyword>
<gene>
    <name evidence="9" type="ORF">DI556_17065</name>
</gene>
<keyword evidence="5 7" id="KW-1133">Transmembrane helix</keyword>
<evidence type="ECO:0000256" key="5">
    <source>
        <dbReference type="ARBA" id="ARBA00022989"/>
    </source>
</evidence>
<evidence type="ECO:0000256" key="6">
    <source>
        <dbReference type="ARBA" id="ARBA00023136"/>
    </source>
</evidence>
<dbReference type="PANTHER" id="PTHR33362">
    <property type="entry name" value="SIALIC ACID TRAP TRANSPORTER PERMEASE PROTEIN SIAT-RELATED"/>
    <property type="match status" value="1"/>
</dbReference>
<protein>
    <recommendedName>
        <fullName evidence="7">TRAP transporter large permease protein</fullName>
    </recommendedName>
</protein>
<dbReference type="Proteomes" id="UP000249185">
    <property type="component" value="Unassembled WGS sequence"/>
</dbReference>
<evidence type="ECO:0000256" key="1">
    <source>
        <dbReference type="ARBA" id="ARBA00004429"/>
    </source>
</evidence>
<dbReference type="NCBIfam" id="TIGR00786">
    <property type="entry name" value="dctM"/>
    <property type="match status" value="1"/>
</dbReference>
<comment type="caution">
    <text evidence="7">Lacks conserved residue(s) required for the propagation of feature annotation.</text>
</comment>
<dbReference type="Pfam" id="PF06808">
    <property type="entry name" value="DctM"/>
    <property type="match status" value="1"/>
</dbReference>